<dbReference type="AlphaFoldDB" id="A0A067R2U7"/>
<evidence type="ECO:0000313" key="2">
    <source>
        <dbReference type="EMBL" id="KDR13358.1"/>
    </source>
</evidence>
<organism evidence="2 3">
    <name type="scientific">Zootermopsis nevadensis</name>
    <name type="common">Dampwood termite</name>
    <dbReference type="NCBI Taxonomy" id="136037"/>
    <lineage>
        <taxon>Eukaryota</taxon>
        <taxon>Metazoa</taxon>
        <taxon>Ecdysozoa</taxon>
        <taxon>Arthropoda</taxon>
        <taxon>Hexapoda</taxon>
        <taxon>Insecta</taxon>
        <taxon>Pterygota</taxon>
        <taxon>Neoptera</taxon>
        <taxon>Polyneoptera</taxon>
        <taxon>Dictyoptera</taxon>
        <taxon>Blattodea</taxon>
        <taxon>Blattoidea</taxon>
        <taxon>Termitoidae</taxon>
        <taxon>Termopsidae</taxon>
        <taxon>Zootermopsis</taxon>
    </lineage>
</organism>
<proteinExistence type="predicted"/>
<reference evidence="2 3" key="1">
    <citation type="journal article" date="2014" name="Nat. Commun.">
        <title>Molecular traces of alternative social organization in a termite genome.</title>
        <authorList>
            <person name="Terrapon N."/>
            <person name="Li C."/>
            <person name="Robertson H.M."/>
            <person name="Ji L."/>
            <person name="Meng X."/>
            <person name="Booth W."/>
            <person name="Chen Z."/>
            <person name="Childers C.P."/>
            <person name="Glastad K.M."/>
            <person name="Gokhale K."/>
            <person name="Gowin J."/>
            <person name="Gronenberg W."/>
            <person name="Hermansen R.A."/>
            <person name="Hu H."/>
            <person name="Hunt B.G."/>
            <person name="Huylmans A.K."/>
            <person name="Khalil S.M."/>
            <person name="Mitchell R.D."/>
            <person name="Munoz-Torres M.C."/>
            <person name="Mustard J.A."/>
            <person name="Pan H."/>
            <person name="Reese J.T."/>
            <person name="Scharf M.E."/>
            <person name="Sun F."/>
            <person name="Vogel H."/>
            <person name="Xiao J."/>
            <person name="Yang W."/>
            <person name="Yang Z."/>
            <person name="Yang Z."/>
            <person name="Zhou J."/>
            <person name="Zhu J."/>
            <person name="Brent C.S."/>
            <person name="Elsik C.G."/>
            <person name="Goodisman M.A."/>
            <person name="Liberles D.A."/>
            <person name="Roe R.M."/>
            <person name="Vargo E.L."/>
            <person name="Vilcinskas A."/>
            <person name="Wang J."/>
            <person name="Bornberg-Bauer E."/>
            <person name="Korb J."/>
            <person name="Zhang G."/>
            <person name="Liebig J."/>
        </authorList>
    </citation>
    <scope>NUCLEOTIDE SEQUENCE [LARGE SCALE GENOMIC DNA]</scope>
    <source>
        <tissue evidence="2">Whole organism</tissue>
    </source>
</reference>
<dbReference type="Proteomes" id="UP000027135">
    <property type="component" value="Unassembled WGS sequence"/>
</dbReference>
<accession>A0A067R2U7</accession>
<dbReference type="EMBL" id="KK852950">
    <property type="protein sequence ID" value="KDR13358.1"/>
    <property type="molecule type" value="Genomic_DNA"/>
</dbReference>
<feature type="region of interest" description="Disordered" evidence="1">
    <location>
        <begin position="1"/>
        <end position="24"/>
    </location>
</feature>
<name>A0A067R2U7_ZOONE</name>
<gene>
    <name evidence="2" type="ORF">L798_12619</name>
</gene>
<evidence type="ECO:0000313" key="3">
    <source>
        <dbReference type="Proteomes" id="UP000027135"/>
    </source>
</evidence>
<evidence type="ECO:0000256" key="1">
    <source>
        <dbReference type="SAM" id="MobiDB-lite"/>
    </source>
</evidence>
<keyword evidence="3" id="KW-1185">Reference proteome</keyword>
<dbReference type="InParanoid" id="A0A067R2U7"/>
<sequence>MSATGHSRLTYRRPRHDYLSTRNEPKVRNQAVIERETLPIANIQTGGRFPAADISQHFSGFNPPSS</sequence>
<protein>
    <submittedName>
        <fullName evidence="2">Uncharacterized protein</fullName>
    </submittedName>
</protein>